<keyword evidence="9" id="KW-1185">Reference proteome</keyword>
<dbReference type="PROSITE" id="PS50900">
    <property type="entry name" value="PLAC"/>
    <property type="match status" value="1"/>
</dbReference>
<dbReference type="GO" id="GO:0031012">
    <property type="term" value="C:extracellular matrix"/>
    <property type="evidence" value="ECO:0007669"/>
    <property type="project" value="TreeGrafter"/>
</dbReference>
<dbReference type="SUPFAM" id="SSF48726">
    <property type="entry name" value="Immunoglobulin"/>
    <property type="match status" value="1"/>
</dbReference>
<gene>
    <name evidence="10 11 12 13" type="primary">LOC106072734</name>
</gene>
<keyword evidence="3 6" id="KW-0732">Signal</keyword>
<dbReference type="InterPro" id="IPR000884">
    <property type="entry name" value="TSP1_rpt"/>
</dbReference>
<accession>A0A9W2ZR33</accession>
<comment type="subcellular location">
    <subcellularLocation>
        <location evidence="1">Secreted</location>
    </subcellularLocation>
</comment>
<dbReference type="InterPro" id="IPR007110">
    <property type="entry name" value="Ig-like_dom"/>
</dbReference>
<feature type="domain" description="PLAC" evidence="8">
    <location>
        <begin position="437"/>
        <end position="478"/>
    </location>
</feature>
<feature type="domain" description="Ig-like" evidence="7">
    <location>
        <begin position="188"/>
        <end position="270"/>
    </location>
</feature>
<evidence type="ECO:0000313" key="11">
    <source>
        <dbReference type="RefSeq" id="XP_055877417.1"/>
    </source>
</evidence>
<evidence type="ECO:0000256" key="3">
    <source>
        <dbReference type="ARBA" id="ARBA00022729"/>
    </source>
</evidence>
<name>A0A9W2ZR33_BIOGL</name>
<dbReference type="GO" id="GO:0030198">
    <property type="term" value="P:extracellular matrix organization"/>
    <property type="evidence" value="ECO:0007669"/>
    <property type="project" value="TreeGrafter"/>
</dbReference>
<sequence>MAERVGGGARFFLFQILVTLYCIDCSDSIDTTPEYDVGYNITQTAKARWEVTDDGPCTSPCGGMQVRQVRCVRDLSGQDDPEVVNGTHCPLPIPEVYVPCPIQICTTEWILGNYSECSTTCGTGTQNRTVICMSTVINGHRYLVSPSACTYPAPETMRKCHVADCPHQGRVISIESENSVNIQLRKSKKLKVVIGGEVKLIPGTTLIVQCPVKNYPKKLVYWSAGYRLIPLIGRVKSTIGGLKIMNADPDRDSGLYTCTAGDKRANIIVSFLREDDPQWSQYKSWTQHSRSPNKKSKENESTDPKLLSYEGELQKDPSDPSDPLTYMLGLWSQCTAVCGSSGEITRNVTCSRMSPKMVTLVPEEECQKAGLVKPETTSLCGQNCATWHHGQWSECQAKCGQYGVKTRALTCAWEAGEAVSTSACPADSKPASFKKCRSPACTKNCVDKSKRCGFARTIKVCRYLYFRQLCCASCMNDTSSWKKYKTRRKEK</sequence>
<dbReference type="SMART" id="SM00408">
    <property type="entry name" value="IGc2"/>
    <property type="match status" value="1"/>
</dbReference>
<dbReference type="PANTHER" id="PTHR13723">
    <property type="entry name" value="ADAMTS A DISINTEGRIN AND METALLOPROTEASE WITH THROMBOSPONDIN MOTIFS PROTEASE"/>
    <property type="match status" value="1"/>
</dbReference>
<organism evidence="9 10">
    <name type="scientific">Biomphalaria glabrata</name>
    <name type="common">Bloodfluke planorb</name>
    <name type="synonym">Freshwater snail</name>
    <dbReference type="NCBI Taxonomy" id="6526"/>
    <lineage>
        <taxon>Eukaryota</taxon>
        <taxon>Metazoa</taxon>
        <taxon>Spiralia</taxon>
        <taxon>Lophotrochozoa</taxon>
        <taxon>Mollusca</taxon>
        <taxon>Gastropoda</taxon>
        <taxon>Heterobranchia</taxon>
        <taxon>Euthyneura</taxon>
        <taxon>Panpulmonata</taxon>
        <taxon>Hygrophila</taxon>
        <taxon>Lymnaeoidea</taxon>
        <taxon>Planorbidae</taxon>
        <taxon>Biomphalaria</taxon>
    </lineage>
</organism>
<feature type="signal peptide" evidence="6">
    <location>
        <begin position="1"/>
        <end position="28"/>
    </location>
</feature>
<dbReference type="GO" id="GO:0004222">
    <property type="term" value="F:metalloendopeptidase activity"/>
    <property type="evidence" value="ECO:0007669"/>
    <property type="project" value="TreeGrafter"/>
</dbReference>
<feature type="chain" id="PRO_5044702674" evidence="6">
    <location>
        <begin position="29"/>
        <end position="491"/>
    </location>
</feature>
<dbReference type="Gene3D" id="2.20.100.10">
    <property type="entry name" value="Thrombospondin type-1 (TSP1) repeat"/>
    <property type="match status" value="2"/>
</dbReference>
<evidence type="ECO:0000256" key="2">
    <source>
        <dbReference type="ARBA" id="ARBA00022525"/>
    </source>
</evidence>
<dbReference type="PROSITE" id="PS50835">
    <property type="entry name" value="IG_LIKE"/>
    <property type="match status" value="1"/>
</dbReference>
<keyword evidence="2" id="KW-0964">Secreted</keyword>
<evidence type="ECO:0000259" key="7">
    <source>
        <dbReference type="PROSITE" id="PS50835"/>
    </source>
</evidence>
<evidence type="ECO:0000256" key="1">
    <source>
        <dbReference type="ARBA" id="ARBA00004613"/>
    </source>
</evidence>
<dbReference type="InterPro" id="IPR003598">
    <property type="entry name" value="Ig_sub2"/>
</dbReference>
<evidence type="ECO:0000256" key="5">
    <source>
        <dbReference type="SAM" id="MobiDB-lite"/>
    </source>
</evidence>
<feature type="region of interest" description="Disordered" evidence="5">
    <location>
        <begin position="283"/>
        <end position="304"/>
    </location>
</feature>
<dbReference type="OMA" id="STGTHEC"/>
<evidence type="ECO:0000256" key="4">
    <source>
        <dbReference type="ARBA" id="ARBA00022737"/>
    </source>
</evidence>
<dbReference type="RefSeq" id="XP_055877410.1">
    <property type="nucleotide sequence ID" value="XM_056021435.1"/>
</dbReference>
<dbReference type="InterPro" id="IPR050439">
    <property type="entry name" value="ADAMTS_ADAMTS-like"/>
</dbReference>
<dbReference type="GO" id="GO:0006508">
    <property type="term" value="P:proteolysis"/>
    <property type="evidence" value="ECO:0007669"/>
    <property type="project" value="TreeGrafter"/>
</dbReference>
<dbReference type="SMART" id="SM00209">
    <property type="entry name" value="TSP1"/>
    <property type="match status" value="3"/>
</dbReference>
<dbReference type="Proteomes" id="UP001165740">
    <property type="component" value="Chromosome 1"/>
</dbReference>
<evidence type="ECO:0000259" key="8">
    <source>
        <dbReference type="PROSITE" id="PS50900"/>
    </source>
</evidence>
<dbReference type="InterPro" id="IPR036179">
    <property type="entry name" value="Ig-like_dom_sf"/>
</dbReference>
<reference evidence="10 11" key="1">
    <citation type="submission" date="2025-04" db="UniProtKB">
        <authorList>
            <consortium name="RefSeq"/>
        </authorList>
    </citation>
    <scope>IDENTIFICATION</scope>
</reference>
<dbReference type="RefSeq" id="XP_055877427.1">
    <property type="nucleotide sequence ID" value="XM_056021452.1"/>
</dbReference>
<dbReference type="InterPro" id="IPR010909">
    <property type="entry name" value="PLAC"/>
</dbReference>
<evidence type="ECO:0000313" key="12">
    <source>
        <dbReference type="RefSeq" id="XP_055877421.1"/>
    </source>
</evidence>
<dbReference type="InterPro" id="IPR036383">
    <property type="entry name" value="TSP1_rpt_sf"/>
</dbReference>
<dbReference type="PANTHER" id="PTHR13723:SF281">
    <property type="entry name" value="PAPILIN"/>
    <property type="match status" value="1"/>
</dbReference>
<dbReference type="SUPFAM" id="SSF82895">
    <property type="entry name" value="TSP-1 type 1 repeat"/>
    <property type="match status" value="4"/>
</dbReference>
<protein>
    <submittedName>
        <fullName evidence="10 11">ADAMTS-like protein 1 isoform X1</fullName>
    </submittedName>
</protein>
<dbReference type="Gene3D" id="2.60.40.10">
    <property type="entry name" value="Immunoglobulins"/>
    <property type="match status" value="1"/>
</dbReference>
<dbReference type="AlphaFoldDB" id="A0A9W2ZR33"/>
<dbReference type="InterPro" id="IPR013783">
    <property type="entry name" value="Ig-like_fold"/>
</dbReference>
<dbReference type="GO" id="GO:0005576">
    <property type="term" value="C:extracellular region"/>
    <property type="evidence" value="ECO:0007669"/>
    <property type="project" value="UniProtKB-SubCell"/>
</dbReference>
<proteinExistence type="predicted"/>
<dbReference type="RefSeq" id="XP_055877421.1">
    <property type="nucleotide sequence ID" value="XM_056021446.1"/>
</dbReference>
<keyword evidence="4" id="KW-0677">Repeat</keyword>
<dbReference type="OrthoDB" id="5948003at2759"/>
<dbReference type="GeneID" id="106072734"/>
<evidence type="ECO:0000313" key="9">
    <source>
        <dbReference type="Proteomes" id="UP001165740"/>
    </source>
</evidence>
<evidence type="ECO:0000313" key="13">
    <source>
        <dbReference type="RefSeq" id="XP_055877427.1"/>
    </source>
</evidence>
<evidence type="ECO:0000313" key="10">
    <source>
        <dbReference type="RefSeq" id="XP_055877410.1"/>
    </source>
</evidence>
<dbReference type="PROSITE" id="PS50092">
    <property type="entry name" value="TSP1"/>
    <property type="match status" value="3"/>
</dbReference>
<dbReference type="Pfam" id="PF19030">
    <property type="entry name" value="TSP1_ADAMTS"/>
    <property type="match status" value="3"/>
</dbReference>
<dbReference type="RefSeq" id="XP_055877417.1">
    <property type="nucleotide sequence ID" value="XM_056021442.1"/>
</dbReference>
<evidence type="ECO:0000256" key="6">
    <source>
        <dbReference type="SAM" id="SignalP"/>
    </source>
</evidence>